<evidence type="ECO:0000313" key="3">
    <source>
        <dbReference type="Proteomes" id="UP001229421"/>
    </source>
</evidence>
<proteinExistence type="predicted"/>
<dbReference type="AlphaFoldDB" id="A0AAD8NLF5"/>
<comment type="caution">
    <text evidence="2">The sequence shown here is derived from an EMBL/GenBank/DDBJ whole genome shotgun (WGS) entry which is preliminary data.</text>
</comment>
<evidence type="ECO:0000256" key="1">
    <source>
        <dbReference type="SAM" id="MobiDB-lite"/>
    </source>
</evidence>
<sequence>MGFHNRLFRLVSWVREATSYTSPILNTIYDPSSDIEAGQRPAGNNHLPTDSEEHDPMGMEDENEFEFIIQTKVTNFLFNKGVILILITSPNNTSWLNQFICVVLCCVVSCVCCTVKQRRACNSFFHSFSL</sequence>
<reference evidence="2" key="1">
    <citation type="journal article" date="2023" name="bioRxiv">
        <title>Improved chromosome-level genome assembly for marigold (Tagetes erecta).</title>
        <authorList>
            <person name="Jiang F."/>
            <person name="Yuan L."/>
            <person name="Wang S."/>
            <person name="Wang H."/>
            <person name="Xu D."/>
            <person name="Wang A."/>
            <person name="Fan W."/>
        </authorList>
    </citation>
    <scope>NUCLEOTIDE SEQUENCE</scope>
    <source>
        <strain evidence="2">WSJ</strain>
        <tissue evidence="2">Leaf</tissue>
    </source>
</reference>
<evidence type="ECO:0000313" key="2">
    <source>
        <dbReference type="EMBL" id="KAK1412458.1"/>
    </source>
</evidence>
<feature type="region of interest" description="Disordered" evidence="1">
    <location>
        <begin position="36"/>
        <end position="56"/>
    </location>
</feature>
<name>A0AAD8NLF5_TARER</name>
<accession>A0AAD8NLF5</accession>
<dbReference type="EMBL" id="JAUHHV010000009">
    <property type="protein sequence ID" value="KAK1412458.1"/>
    <property type="molecule type" value="Genomic_DNA"/>
</dbReference>
<dbReference type="Proteomes" id="UP001229421">
    <property type="component" value="Unassembled WGS sequence"/>
</dbReference>
<keyword evidence="3" id="KW-1185">Reference proteome</keyword>
<organism evidence="2 3">
    <name type="scientific">Tagetes erecta</name>
    <name type="common">African marigold</name>
    <dbReference type="NCBI Taxonomy" id="13708"/>
    <lineage>
        <taxon>Eukaryota</taxon>
        <taxon>Viridiplantae</taxon>
        <taxon>Streptophyta</taxon>
        <taxon>Embryophyta</taxon>
        <taxon>Tracheophyta</taxon>
        <taxon>Spermatophyta</taxon>
        <taxon>Magnoliopsida</taxon>
        <taxon>eudicotyledons</taxon>
        <taxon>Gunneridae</taxon>
        <taxon>Pentapetalae</taxon>
        <taxon>asterids</taxon>
        <taxon>campanulids</taxon>
        <taxon>Asterales</taxon>
        <taxon>Asteraceae</taxon>
        <taxon>Asteroideae</taxon>
        <taxon>Heliantheae alliance</taxon>
        <taxon>Tageteae</taxon>
        <taxon>Tagetes</taxon>
    </lineage>
</organism>
<protein>
    <submittedName>
        <fullName evidence="2">Uncharacterized protein</fullName>
    </submittedName>
</protein>
<gene>
    <name evidence="2" type="ORF">QVD17_33728</name>
</gene>